<dbReference type="GO" id="GO:0005524">
    <property type="term" value="F:ATP binding"/>
    <property type="evidence" value="ECO:0007669"/>
    <property type="project" value="InterPro"/>
</dbReference>
<dbReference type="PROSITE" id="PS51194">
    <property type="entry name" value="HELICASE_CTER"/>
    <property type="match status" value="1"/>
</dbReference>
<name>A0A1I8EE89_WUCBA</name>
<evidence type="ECO:0000259" key="12">
    <source>
        <dbReference type="PROSITE" id="PS51194"/>
    </source>
</evidence>
<evidence type="ECO:0000259" key="11">
    <source>
        <dbReference type="PROSITE" id="PS51192"/>
    </source>
</evidence>
<reference evidence="13" key="1">
    <citation type="submission" date="2016-11" db="UniProtKB">
        <authorList>
            <consortium name="WormBaseParasite"/>
        </authorList>
    </citation>
    <scope>IDENTIFICATION</scope>
    <source>
        <strain evidence="13">pt0022</strain>
    </source>
</reference>
<dbReference type="InterPro" id="IPR001650">
    <property type="entry name" value="Helicase_C-like"/>
</dbReference>
<dbReference type="CDD" id="cd18000">
    <property type="entry name" value="DEXHc_ERCC6"/>
    <property type="match status" value="1"/>
</dbReference>
<evidence type="ECO:0000256" key="3">
    <source>
        <dbReference type="ARBA" id="ARBA00022618"/>
    </source>
</evidence>
<evidence type="ECO:0000256" key="1">
    <source>
        <dbReference type="ARBA" id="ARBA00011467"/>
    </source>
</evidence>
<evidence type="ECO:0000256" key="2">
    <source>
        <dbReference type="ARBA" id="ARBA00015341"/>
    </source>
</evidence>
<dbReference type="CDD" id="cd18793">
    <property type="entry name" value="SF2_C_SNF"/>
    <property type="match status" value="1"/>
</dbReference>
<keyword evidence="6" id="KW-0131">Cell cycle</keyword>
<dbReference type="STRING" id="6293.A0A1I8EE89"/>
<dbReference type="GO" id="GO:0008094">
    <property type="term" value="F:ATP-dependent activity, acting on DNA"/>
    <property type="evidence" value="ECO:0007669"/>
    <property type="project" value="TreeGrafter"/>
</dbReference>
<feature type="compositionally biased region" description="Basic and acidic residues" evidence="9">
    <location>
        <begin position="773"/>
        <end position="801"/>
    </location>
</feature>
<evidence type="ECO:0000256" key="8">
    <source>
        <dbReference type="ARBA" id="ARBA00029956"/>
    </source>
</evidence>
<dbReference type="GO" id="GO:0016787">
    <property type="term" value="F:hydrolase activity"/>
    <property type="evidence" value="ECO:0007669"/>
    <property type="project" value="UniProtKB-KW"/>
</dbReference>
<feature type="region of interest" description="Disordered" evidence="9">
    <location>
        <begin position="773"/>
        <end position="811"/>
    </location>
</feature>
<dbReference type="InterPro" id="IPR027417">
    <property type="entry name" value="P-loop_NTPase"/>
</dbReference>
<dbReference type="Gene3D" id="3.40.50.300">
    <property type="entry name" value="P-loop containing nucleotide triphosphate hydrolases"/>
    <property type="match status" value="2"/>
</dbReference>
<dbReference type="PANTHER" id="PTHR45629:SF7">
    <property type="entry name" value="DNA EXCISION REPAIR PROTEIN ERCC-6-RELATED"/>
    <property type="match status" value="1"/>
</dbReference>
<evidence type="ECO:0000256" key="7">
    <source>
        <dbReference type="ARBA" id="ARBA00024776"/>
    </source>
</evidence>
<comment type="function">
    <text evidence="7">Involved in mitotic DNA repair and meiotic recombination. Functions in the recombinational DNA repair pathway. Essential for interhomolog gene conversion (GC), but may have a less important role in intersister GC than spn-A/Rad51. In the presence of DNA, spn-A/Rad51 enhances the ATPase activity of okr/Rad54.</text>
</comment>
<dbReference type="AlphaFoldDB" id="A0A1I8EE89"/>
<evidence type="ECO:0000256" key="5">
    <source>
        <dbReference type="ARBA" id="ARBA00022801"/>
    </source>
</evidence>
<feature type="domain" description="Helicase ATP-binding" evidence="11">
    <location>
        <begin position="268"/>
        <end position="445"/>
    </location>
</feature>
<keyword evidence="10" id="KW-0812">Transmembrane</keyword>
<keyword evidence="4" id="KW-0498">Mitosis</keyword>
<dbReference type="FunFam" id="3.40.50.10810:FF:000094">
    <property type="entry name" value="DNA excision repair protein ERCC-6"/>
    <property type="match status" value="1"/>
</dbReference>
<feature type="compositionally biased region" description="Basic and acidic residues" evidence="9">
    <location>
        <begin position="841"/>
        <end position="860"/>
    </location>
</feature>
<sequence length="1173" mass="135387">MKYNKRQNELLKLTEVCDDQFDVLFFRMDFSKQEKDYNRKSEWDCCQRTTFSFNREEIEEDRKNVDDLAALDSNNVEKTFTENVAALETGMSQDANPEGFQNFIVKNSQSTLVESGEMTPFEVLDKSQRDTSETLLEELKVDKKRKADITVQLEGDEPVSSTSDSEFAQSENDGNTSSEMEPVVKKKRSRKVVKTRKIDRKERDDADDDYFRKRIRTHLARLELSKIENRGNQSKESDFHELKNDIKIPKDCWKKLYKYQKTGVRWLNELHNQCVGGILADEMGLGKTVQVISFLRGLAFSCLEDRGFSFSGLGPVLIICPTTLIRQWLKEFRTWFPLCRVAILHSSGSFHGQSAQLIRKMVISRSDGSVLLTSYGTFAKNRKHLVDKIWHYIILDEGHKIRNPDAQITLAVKEIRTPHRLILSGSPLQNSLRELWYVSLIDFVYPGRLGALKSFMDKFSIPITQGGYANATAVQVRTAYKCACILRDAINPYLLRRLKKDVEMSIRLPTKTEQVLFCNITPCQRKLYEEYLSSRECDRILSGKMDAFVGLITLRKLCNHPDLVTGGPNKFNDYDATADEEMDFGAPCRSGKMQKGGCFIFVYIIKQNFYYTIFYLRYEYLRMDGTTAVRSRQLLVEEFNKNNEIFIFLLTTRVGGLGINLTGANRVVIFDPDWNPSTDIQARERAWRIGQERAVTIYRLLTGGTIEEKIYHRQIFKVFLSNRILVDPRQRRFFKTNELHELFCLGDSKILKKEGTETAAILSGTTRNFTRHNFFDKNEKDRENKQKEVEQRKKLDAKVTSDDDDDGDDDTKAFIEEHLSAEKVSELRKLARKISRSISKCAEERKSGERENKSDKQRNEIDDESSNIKIPYLRKKRRYKQATKEFSGQDDYVLGKLLTNAGIISALQHDQIFATGIVDEQLIEDEANAVAAKAAASLRRSRRIILKQPFEKPRFGLRKAAGFQSAIENDHDDTEKPSFSGVALFNENNGNNSGGSLLDAIRRRKQRMLDIQKTDEEHLEEDYPSFFNPAKASDVKKADKYDKLAEDIRLFMVHRKGQALTDEILQSFKNHVSADDSFAFRSILKRLKAQTYGCLGMNINNIELHIGKPMLYVSEIFAFIFAFDEIYKFTIIVEYCNNKSRIPLTVVTPLQCQAIMLYFMMILFFQIFLLYIL</sequence>
<evidence type="ECO:0000313" key="13">
    <source>
        <dbReference type="WBParaSite" id="maker-PairedContig_1679-snap-gene-0.24-mRNA-1"/>
    </source>
</evidence>
<dbReference type="Pfam" id="PF00176">
    <property type="entry name" value="SNF2-rel_dom"/>
    <property type="match status" value="1"/>
</dbReference>
<dbReference type="GO" id="GO:0051301">
    <property type="term" value="P:cell division"/>
    <property type="evidence" value="ECO:0007669"/>
    <property type="project" value="UniProtKB-KW"/>
</dbReference>
<dbReference type="InterPro" id="IPR038718">
    <property type="entry name" value="SNF2-like_sf"/>
</dbReference>
<feature type="transmembrane region" description="Helical" evidence="10">
    <location>
        <begin position="1155"/>
        <end position="1172"/>
    </location>
</feature>
<dbReference type="Gene3D" id="1.20.120.850">
    <property type="entry name" value="SWI2/SNF2 ATPases, N-terminal domain"/>
    <property type="match status" value="1"/>
</dbReference>
<feature type="compositionally biased region" description="Polar residues" evidence="9">
    <location>
        <begin position="159"/>
        <end position="179"/>
    </location>
</feature>
<evidence type="ECO:0000256" key="10">
    <source>
        <dbReference type="SAM" id="Phobius"/>
    </source>
</evidence>
<feature type="region of interest" description="Disordered" evidence="9">
    <location>
        <begin position="151"/>
        <end position="190"/>
    </location>
</feature>
<dbReference type="WBParaSite" id="maker-PairedContig_1679-snap-gene-0.24-mRNA-1">
    <property type="protein sequence ID" value="maker-PairedContig_1679-snap-gene-0.24-mRNA-1"/>
    <property type="gene ID" value="maker-PairedContig_1679-snap-gene-0.24"/>
</dbReference>
<dbReference type="SUPFAM" id="SSF52540">
    <property type="entry name" value="P-loop containing nucleoside triphosphate hydrolases"/>
    <property type="match status" value="2"/>
</dbReference>
<keyword evidence="10" id="KW-1133">Transmembrane helix</keyword>
<dbReference type="SMART" id="SM00490">
    <property type="entry name" value="HELICc"/>
    <property type="match status" value="1"/>
</dbReference>
<feature type="domain" description="Helicase C-terminal" evidence="12">
    <location>
        <begin position="570"/>
        <end position="740"/>
    </location>
</feature>
<dbReference type="InterPro" id="IPR050496">
    <property type="entry name" value="SNF2_RAD54_helicase_repair"/>
</dbReference>
<dbReference type="GO" id="GO:0006283">
    <property type="term" value="P:transcription-coupled nucleotide-excision repair"/>
    <property type="evidence" value="ECO:0007669"/>
    <property type="project" value="TreeGrafter"/>
</dbReference>
<dbReference type="PANTHER" id="PTHR45629">
    <property type="entry name" value="SNF2/RAD54 FAMILY MEMBER"/>
    <property type="match status" value="1"/>
</dbReference>
<dbReference type="PROSITE" id="PS51192">
    <property type="entry name" value="HELICASE_ATP_BIND_1"/>
    <property type="match status" value="1"/>
</dbReference>
<dbReference type="Pfam" id="PF00271">
    <property type="entry name" value="Helicase_C"/>
    <property type="match status" value="1"/>
</dbReference>
<dbReference type="GO" id="GO:0005634">
    <property type="term" value="C:nucleus"/>
    <property type="evidence" value="ECO:0007669"/>
    <property type="project" value="TreeGrafter"/>
</dbReference>
<keyword evidence="5" id="KW-0378">Hydrolase</keyword>
<evidence type="ECO:0000256" key="6">
    <source>
        <dbReference type="ARBA" id="ARBA00023306"/>
    </source>
</evidence>
<organism evidence="13">
    <name type="scientific">Wuchereria bancrofti</name>
    <dbReference type="NCBI Taxonomy" id="6293"/>
    <lineage>
        <taxon>Eukaryota</taxon>
        <taxon>Metazoa</taxon>
        <taxon>Ecdysozoa</taxon>
        <taxon>Nematoda</taxon>
        <taxon>Chromadorea</taxon>
        <taxon>Rhabditida</taxon>
        <taxon>Spirurina</taxon>
        <taxon>Spiruromorpha</taxon>
        <taxon>Filarioidea</taxon>
        <taxon>Onchocercidae</taxon>
        <taxon>Wuchereria</taxon>
    </lineage>
</organism>
<accession>A0A1I8EE89</accession>
<protein>
    <recommendedName>
        <fullName evidence="2">DNA repair and recombination protein RAD54-like</fullName>
    </recommendedName>
    <alternativeName>
        <fullName evidence="8">Protein okra</fullName>
    </alternativeName>
</protein>
<dbReference type="InterPro" id="IPR049730">
    <property type="entry name" value="SNF2/RAD54-like_C"/>
</dbReference>
<dbReference type="SMART" id="SM00487">
    <property type="entry name" value="DEXDc"/>
    <property type="match status" value="1"/>
</dbReference>
<dbReference type="Gene3D" id="3.40.50.10810">
    <property type="entry name" value="Tandem AAA-ATPase domain"/>
    <property type="match status" value="1"/>
</dbReference>
<keyword evidence="3" id="KW-0132">Cell division</keyword>
<proteinExistence type="predicted"/>
<comment type="subunit">
    <text evidence="1">Interacts (via N-terminus) with spn-A/Rad51.</text>
</comment>
<keyword evidence="10" id="KW-0472">Membrane</keyword>
<feature type="region of interest" description="Disordered" evidence="9">
    <location>
        <begin position="841"/>
        <end position="866"/>
    </location>
</feature>
<evidence type="ECO:0000256" key="9">
    <source>
        <dbReference type="SAM" id="MobiDB-lite"/>
    </source>
</evidence>
<dbReference type="InterPro" id="IPR014001">
    <property type="entry name" value="Helicase_ATP-bd"/>
</dbReference>
<evidence type="ECO:0000256" key="4">
    <source>
        <dbReference type="ARBA" id="ARBA00022776"/>
    </source>
</evidence>
<dbReference type="InterPro" id="IPR000330">
    <property type="entry name" value="SNF2_N"/>
</dbReference>